<organism evidence="2">
    <name type="scientific">Anopheles marajoara</name>
    <dbReference type="NCBI Taxonomy" id="58244"/>
    <lineage>
        <taxon>Eukaryota</taxon>
        <taxon>Metazoa</taxon>
        <taxon>Ecdysozoa</taxon>
        <taxon>Arthropoda</taxon>
        <taxon>Hexapoda</taxon>
        <taxon>Insecta</taxon>
        <taxon>Pterygota</taxon>
        <taxon>Neoptera</taxon>
        <taxon>Endopterygota</taxon>
        <taxon>Diptera</taxon>
        <taxon>Nematocera</taxon>
        <taxon>Culicoidea</taxon>
        <taxon>Culicidae</taxon>
        <taxon>Anophelinae</taxon>
        <taxon>Anopheles</taxon>
    </lineage>
</organism>
<evidence type="ECO:0000313" key="2">
    <source>
        <dbReference type="EMBL" id="MBW63965.1"/>
    </source>
</evidence>
<reference evidence="2" key="1">
    <citation type="submission" date="2018-01" db="EMBL/GenBank/DDBJ databases">
        <title>An insight into the sialome of Amazonian anophelines.</title>
        <authorList>
            <person name="Ribeiro J.M."/>
            <person name="Scarpassa V."/>
            <person name="Calvo E."/>
        </authorList>
    </citation>
    <scope>NUCLEOTIDE SEQUENCE</scope>
    <source>
        <tissue evidence="2">Salivary glands</tissue>
    </source>
</reference>
<keyword evidence="1" id="KW-0732">Signal</keyword>
<accession>A0A2M4CFF5</accession>
<evidence type="ECO:0000256" key="1">
    <source>
        <dbReference type="SAM" id="SignalP"/>
    </source>
</evidence>
<feature type="signal peptide" evidence="1">
    <location>
        <begin position="1"/>
        <end position="17"/>
    </location>
</feature>
<dbReference type="EMBL" id="GGFJ01014824">
    <property type="protein sequence ID" value="MBW63965.1"/>
    <property type="molecule type" value="Transcribed_RNA"/>
</dbReference>
<protein>
    <submittedName>
        <fullName evidence="2">Putative secreted protein</fullName>
    </submittedName>
</protein>
<dbReference type="AlphaFoldDB" id="A0A2M4CFF5"/>
<proteinExistence type="predicted"/>
<name>A0A2M4CFF5_9DIPT</name>
<feature type="chain" id="PRO_5014941243" evidence="1">
    <location>
        <begin position="18"/>
        <end position="67"/>
    </location>
</feature>
<sequence length="67" mass="7453">MTITTLWLCVVGAKIAADRDRVVVPPPPPSYWASAVIAEKRRAHMHTLCQSTILIELISWISESANH</sequence>